<dbReference type="EMBL" id="JABEXW010000420">
    <property type="protein sequence ID" value="KAF4964270.1"/>
    <property type="molecule type" value="Genomic_DNA"/>
</dbReference>
<gene>
    <name evidence="4" type="ORF">FSARC_7825</name>
</gene>
<keyword evidence="2" id="KW-0378">Hydrolase</keyword>
<dbReference type="Proteomes" id="UP000622797">
    <property type="component" value="Unassembled WGS sequence"/>
</dbReference>
<dbReference type="InterPro" id="IPR000868">
    <property type="entry name" value="Isochorismatase-like_dom"/>
</dbReference>
<sequence>MTTTTSHTALVLIDPFNDFLHPEGMLTSGLKDLQEKDTVRHIQQAVVAARGQSIPIYYGLHQLCNDKTFNKWRHMTPTNIKQEEIKFFQEGSWGAEIYKGLEPDPNNGDVVVSRHWNSDSFQNTDLDFQLRQREITHLVFAGLTANTCLEATARHAFELGYNVTILKDATAGWSKELTDAATELIFPLFAQSVLKTEEWVKSLGA</sequence>
<name>A0A8H4TUI8_9HYPO</name>
<evidence type="ECO:0000259" key="3">
    <source>
        <dbReference type="Pfam" id="PF00857"/>
    </source>
</evidence>
<dbReference type="Gene3D" id="3.40.50.850">
    <property type="entry name" value="Isochorismatase-like"/>
    <property type="match status" value="1"/>
</dbReference>
<dbReference type="InterPro" id="IPR036380">
    <property type="entry name" value="Isochorismatase-like_sf"/>
</dbReference>
<accession>A0A8H4TUI8</accession>
<protein>
    <recommendedName>
        <fullName evidence="3">Isochorismatase-like domain-containing protein</fullName>
    </recommendedName>
</protein>
<comment type="similarity">
    <text evidence="1">Belongs to the isochorismatase family.</text>
</comment>
<dbReference type="SUPFAM" id="SSF52499">
    <property type="entry name" value="Isochorismatase-like hydrolases"/>
    <property type="match status" value="1"/>
</dbReference>
<dbReference type="PANTHER" id="PTHR43540:SF16">
    <property type="entry name" value="ISOCHORISMATASE-LIKE DOMAIN-CONTAINING PROTEIN"/>
    <property type="match status" value="1"/>
</dbReference>
<keyword evidence="5" id="KW-1185">Reference proteome</keyword>
<organism evidence="4 5">
    <name type="scientific">Fusarium sarcochroum</name>
    <dbReference type="NCBI Taxonomy" id="1208366"/>
    <lineage>
        <taxon>Eukaryota</taxon>
        <taxon>Fungi</taxon>
        <taxon>Dikarya</taxon>
        <taxon>Ascomycota</taxon>
        <taxon>Pezizomycotina</taxon>
        <taxon>Sordariomycetes</taxon>
        <taxon>Hypocreomycetidae</taxon>
        <taxon>Hypocreales</taxon>
        <taxon>Nectriaceae</taxon>
        <taxon>Fusarium</taxon>
        <taxon>Fusarium lateritium species complex</taxon>
    </lineage>
</organism>
<dbReference type="PANTHER" id="PTHR43540">
    <property type="entry name" value="PEROXYUREIDOACRYLATE/UREIDOACRYLATE AMIDOHYDROLASE-RELATED"/>
    <property type="match status" value="1"/>
</dbReference>
<comment type="caution">
    <text evidence="4">The sequence shown here is derived from an EMBL/GenBank/DDBJ whole genome shotgun (WGS) entry which is preliminary data.</text>
</comment>
<evidence type="ECO:0000256" key="2">
    <source>
        <dbReference type="ARBA" id="ARBA00022801"/>
    </source>
</evidence>
<dbReference type="Pfam" id="PF00857">
    <property type="entry name" value="Isochorismatase"/>
    <property type="match status" value="1"/>
</dbReference>
<evidence type="ECO:0000256" key="1">
    <source>
        <dbReference type="ARBA" id="ARBA00006336"/>
    </source>
</evidence>
<reference evidence="4" key="2">
    <citation type="submission" date="2020-05" db="EMBL/GenBank/DDBJ databases">
        <authorList>
            <person name="Kim H.-S."/>
            <person name="Proctor R.H."/>
            <person name="Brown D.W."/>
        </authorList>
    </citation>
    <scope>NUCLEOTIDE SEQUENCE</scope>
    <source>
        <strain evidence="4">NRRL 20472</strain>
    </source>
</reference>
<dbReference type="OrthoDB" id="167809at2759"/>
<feature type="domain" description="Isochorismatase-like" evidence="3">
    <location>
        <begin position="8"/>
        <end position="191"/>
    </location>
</feature>
<evidence type="ECO:0000313" key="4">
    <source>
        <dbReference type="EMBL" id="KAF4964270.1"/>
    </source>
</evidence>
<dbReference type="GO" id="GO:0016787">
    <property type="term" value="F:hydrolase activity"/>
    <property type="evidence" value="ECO:0007669"/>
    <property type="project" value="UniProtKB-KW"/>
</dbReference>
<dbReference type="InterPro" id="IPR050272">
    <property type="entry name" value="Isochorismatase-like_hydrls"/>
</dbReference>
<dbReference type="CDD" id="cd00431">
    <property type="entry name" value="cysteine_hydrolases"/>
    <property type="match status" value="1"/>
</dbReference>
<dbReference type="AlphaFoldDB" id="A0A8H4TUI8"/>
<reference evidence="4" key="1">
    <citation type="journal article" date="2020" name="BMC Genomics">
        <title>Correction to: Identification and distribution of gene clusters required for synthesis of sphingolipid metabolism inhibitors in diverse species of the filamentous fungus Fusarium.</title>
        <authorList>
            <person name="Kim H.S."/>
            <person name="Lohmar J.M."/>
            <person name="Busman M."/>
            <person name="Brown D.W."/>
            <person name="Naumann T.A."/>
            <person name="Divon H.H."/>
            <person name="Lysoe E."/>
            <person name="Uhlig S."/>
            <person name="Proctor R.H."/>
        </authorList>
    </citation>
    <scope>NUCLEOTIDE SEQUENCE</scope>
    <source>
        <strain evidence="4">NRRL 20472</strain>
    </source>
</reference>
<evidence type="ECO:0000313" key="5">
    <source>
        <dbReference type="Proteomes" id="UP000622797"/>
    </source>
</evidence>
<proteinExistence type="inferred from homology"/>